<dbReference type="EMBL" id="JALJOQ010000081">
    <property type="protein sequence ID" value="KAK9800772.1"/>
    <property type="molecule type" value="Genomic_DNA"/>
</dbReference>
<keyword evidence="3" id="KW-0150">Chloroplast</keyword>
<evidence type="ECO:0000256" key="1">
    <source>
        <dbReference type="ARBA" id="ARBA00004508"/>
    </source>
</evidence>
<accession>A0AAW1NZK0</accession>
<protein>
    <recommendedName>
        <fullName evidence="12">phytol kinase</fullName>
        <ecNumber evidence="12">2.7.1.182</ecNumber>
    </recommendedName>
</protein>
<reference evidence="15 16" key="1">
    <citation type="journal article" date="2024" name="Nat. Commun.">
        <title>Phylogenomics reveals the evolutionary origins of lichenization in chlorophyte algae.</title>
        <authorList>
            <person name="Puginier C."/>
            <person name="Libourel C."/>
            <person name="Otte J."/>
            <person name="Skaloud P."/>
            <person name="Haon M."/>
            <person name="Grisel S."/>
            <person name="Petersen M."/>
            <person name="Berrin J.G."/>
            <person name="Delaux P.M."/>
            <person name="Dal Grande F."/>
            <person name="Keller J."/>
        </authorList>
    </citation>
    <scope>NUCLEOTIDE SEQUENCE [LARGE SCALE GENOMIC DNA]</scope>
    <source>
        <strain evidence="15 16">SAG 2036</strain>
    </source>
</reference>
<evidence type="ECO:0000256" key="3">
    <source>
        <dbReference type="ARBA" id="ARBA00022528"/>
    </source>
</evidence>
<evidence type="ECO:0000256" key="4">
    <source>
        <dbReference type="ARBA" id="ARBA00022640"/>
    </source>
</evidence>
<keyword evidence="9 14" id="KW-1133">Transmembrane helix</keyword>
<dbReference type="Proteomes" id="UP001465755">
    <property type="component" value="Unassembled WGS sequence"/>
</dbReference>
<comment type="similarity">
    <text evidence="2">Belongs to the polyprenol kinase family.</text>
</comment>
<evidence type="ECO:0000256" key="12">
    <source>
        <dbReference type="ARBA" id="ARBA00039024"/>
    </source>
</evidence>
<dbReference type="EC" id="2.7.1.182" evidence="12"/>
<evidence type="ECO:0000313" key="15">
    <source>
        <dbReference type="EMBL" id="KAK9800772.1"/>
    </source>
</evidence>
<evidence type="ECO:0000256" key="10">
    <source>
        <dbReference type="ARBA" id="ARBA00023136"/>
    </source>
</evidence>
<evidence type="ECO:0000256" key="6">
    <source>
        <dbReference type="ARBA" id="ARBA00022692"/>
    </source>
</evidence>
<dbReference type="InterPro" id="IPR039606">
    <property type="entry name" value="Phytol/farnesol_kinase"/>
</dbReference>
<evidence type="ECO:0000256" key="5">
    <source>
        <dbReference type="ARBA" id="ARBA00022679"/>
    </source>
</evidence>
<evidence type="ECO:0000256" key="8">
    <source>
        <dbReference type="ARBA" id="ARBA00022946"/>
    </source>
</evidence>
<keyword evidence="5" id="KW-0808">Transferase</keyword>
<keyword evidence="7" id="KW-0418">Kinase</keyword>
<evidence type="ECO:0000256" key="7">
    <source>
        <dbReference type="ARBA" id="ARBA00022777"/>
    </source>
</evidence>
<comment type="subcellular location">
    <subcellularLocation>
        <location evidence="1">Plastid</location>
        <location evidence="1">Chloroplast membrane</location>
        <topology evidence="1">Multi-pass membrane protein</topology>
    </subcellularLocation>
</comment>
<evidence type="ECO:0000313" key="16">
    <source>
        <dbReference type="Proteomes" id="UP001465755"/>
    </source>
</evidence>
<keyword evidence="8" id="KW-0809">Transit peptide</keyword>
<feature type="transmembrane region" description="Helical" evidence="14">
    <location>
        <begin position="140"/>
        <end position="159"/>
    </location>
</feature>
<proteinExistence type="inferred from homology"/>
<evidence type="ECO:0000256" key="9">
    <source>
        <dbReference type="ARBA" id="ARBA00022989"/>
    </source>
</evidence>
<organism evidence="15 16">
    <name type="scientific">Symbiochloris irregularis</name>
    <dbReference type="NCBI Taxonomy" id="706552"/>
    <lineage>
        <taxon>Eukaryota</taxon>
        <taxon>Viridiplantae</taxon>
        <taxon>Chlorophyta</taxon>
        <taxon>core chlorophytes</taxon>
        <taxon>Trebouxiophyceae</taxon>
        <taxon>Trebouxiales</taxon>
        <taxon>Trebouxiaceae</taxon>
        <taxon>Symbiochloris</taxon>
    </lineage>
</organism>
<keyword evidence="6 14" id="KW-0812">Transmembrane</keyword>
<dbReference type="GO" id="GO:0009507">
    <property type="term" value="C:chloroplast"/>
    <property type="evidence" value="ECO:0007669"/>
    <property type="project" value="UniProtKB-SubCell"/>
</dbReference>
<dbReference type="GO" id="GO:0010276">
    <property type="term" value="F:phytol kinase activity"/>
    <property type="evidence" value="ECO:0007669"/>
    <property type="project" value="UniProtKB-EC"/>
</dbReference>
<evidence type="ECO:0000256" key="11">
    <source>
        <dbReference type="ARBA" id="ARBA00024015"/>
    </source>
</evidence>
<dbReference type="AlphaFoldDB" id="A0AAW1NZK0"/>
<dbReference type="PANTHER" id="PTHR32523">
    <property type="entry name" value="PHYTOL KINASE 1, CHLOROPLASTIC"/>
    <property type="match status" value="1"/>
</dbReference>
<dbReference type="GO" id="GO:0016020">
    <property type="term" value="C:membrane"/>
    <property type="evidence" value="ECO:0007669"/>
    <property type="project" value="UniProtKB-SubCell"/>
</dbReference>
<comment type="caution">
    <text evidence="15">The sequence shown here is derived from an EMBL/GenBank/DDBJ whole genome shotgun (WGS) entry which is preliminary data.</text>
</comment>
<keyword evidence="16" id="KW-1185">Reference proteome</keyword>
<gene>
    <name evidence="15" type="ORF">WJX73_010746</name>
</gene>
<evidence type="ECO:0000256" key="14">
    <source>
        <dbReference type="SAM" id="Phobius"/>
    </source>
</evidence>
<comment type="catalytic activity">
    <reaction evidence="13">
        <text>phytol + CTP = phytyl phosphate + CDP + H(+)</text>
        <dbReference type="Rhea" id="RHEA:38055"/>
        <dbReference type="ChEBI" id="CHEBI:15378"/>
        <dbReference type="ChEBI" id="CHEBI:17327"/>
        <dbReference type="ChEBI" id="CHEBI:37563"/>
        <dbReference type="ChEBI" id="CHEBI:58069"/>
        <dbReference type="ChEBI" id="CHEBI:75483"/>
        <dbReference type="EC" id="2.7.1.182"/>
    </reaction>
</comment>
<keyword evidence="10 14" id="KW-0472">Membrane</keyword>
<keyword evidence="4" id="KW-0934">Plastid</keyword>
<sequence>MVTLIQEIVKRPVARKLLHVSCGLVHLLCWPLYTDASSARFACSCVPGLATAQFALVGLGLIKDEFVVASSTRSGNPRELLRGPLIYGLVHTVLTAVCWRHSPVAVATISVLCAGDGFADLVGRRHGKHNPLPFNRRKSWAGSAACLVAGWVASSAFMLAFQRQGFLLTGVPTAIILWKLLAVSSCSAIVEALPIPEIDNLTVAVSAAASAALLF</sequence>
<comment type="pathway">
    <text evidence="11">Cofactor biosynthesis; tocopherol biosynthesis.</text>
</comment>
<evidence type="ECO:0000256" key="13">
    <source>
        <dbReference type="ARBA" id="ARBA00048889"/>
    </source>
</evidence>
<dbReference type="PANTHER" id="PTHR32523:SF8">
    <property type="entry name" value="DOLICHOL KINASE"/>
    <property type="match status" value="1"/>
</dbReference>
<name>A0AAW1NZK0_9CHLO</name>
<evidence type="ECO:0000256" key="2">
    <source>
        <dbReference type="ARBA" id="ARBA00010794"/>
    </source>
</evidence>